<dbReference type="EMBL" id="FOGB01000001">
    <property type="protein sequence ID" value="SEQ13905.1"/>
    <property type="molecule type" value="Genomic_DNA"/>
</dbReference>
<name>A0A1H9DK98_9GAMM</name>
<dbReference type="InterPro" id="IPR009915">
    <property type="entry name" value="NnrU_dom"/>
</dbReference>
<dbReference type="RefSeq" id="WP_091353690.1">
    <property type="nucleotide sequence ID" value="NZ_AP025284.1"/>
</dbReference>
<proteinExistence type="predicted"/>
<dbReference type="OrthoDB" id="5293641at2"/>
<dbReference type="AlphaFoldDB" id="A0A1H9DK98"/>
<keyword evidence="4 5" id="KW-0472">Membrane</keyword>
<feature type="transmembrane region" description="Helical" evidence="5">
    <location>
        <begin position="70"/>
        <end position="92"/>
    </location>
</feature>
<feature type="transmembrane region" description="Helical" evidence="5">
    <location>
        <begin position="158"/>
        <end position="179"/>
    </location>
</feature>
<evidence type="ECO:0000259" key="6">
    <source>
        <dbReference type="Pfam" id="PF07298"/>
    </source>
</evidence>
<dbReference type="GO" id="GO:0016020">
    <property type="term" value="C:membrane"/>
    <property type="evidence" value="ECO:0007669"/>
    <property type="project" value="UniProtKB-SubCell"/>
</dbReference>
<evidence type="ECO:0000256" key="5">
    <source>
        <dbReference type="SAM" id="Phobius"/>
    </source>
</evidence>
<organism evidence="7 8">
    <name type="scientific">Amphritea atlantica</name>
    <dbReference type="NCBI Taxonomy" id="355243"/>
    <lineage>
        <taxon>Bacteria</taxon>
        <taxon>Pseudomonadati</taxon>
        <taxon>Pseudomonadota</taxon>
        <taxon>Gammaproteobacteria</taxon>
        <taxon>Oceanospirillales</taxon>
        <taxon>Oceanospirillaceae</taxon>
        <taxon>Amphritea</taxon>
    </lineage>
</organism>
<keyword evidence="8" id="KW-1185">Reference proteome</keyword>
<protein>
    <submittedName>
        <fullName evidence="7">Uncharacterized membrane protein</fullName>
    </submittedName>
</protein>
<evidence type="ECO:0000313" key="7">
    <source>
        <dbReference type="EMBL" id="SEQ13905.1"/>
    </source>
</evidence>
<evidence type="ECO:0000256" key="2">
    <source>
        <dbReference type="ARBA" id="ARBA00022692"/>
    </source>
</evidence>
<feature type="transmembrane region" description="Helical" evidence="5">
    <location>
        <begin position="112"/>
        <end position="137"/>
    </location>
</feature>
<sequence length="189" mass="20859">MLTLVLGLILFLGIHSVAIVAMPLRNRAVAASEVGWKLLYAVISLLGLWLIAKGYAAYRLDPYIVYVTPVWMRHLSALLLLPVFILFLAPYFPGRIKRVTVHPQLIAVKLWAVSHLLVNGTLGDLVLFGSFLAWAVVDRISMKRRQQRPLPAAPASAYNDLILVVAGLALYGVTVVWAHKWLIGVAPFG</sequence>
<keyword evidence="2 5" id="KW-0812">Transmembrane</keyword>
<accession>A0A1H9DK98</accession>
<feature type="transmembrane region" description="Helical" evidence="5">
    <location>
        <begin position="40"/>
        <end position="58"/>
    </location>
</feature>
<gene>
    <name evidence="7" type="ORF">SAMN03080615_00599</name>
</gene>
<evidence type="ECO:0000256" key="4">
    <source>
        <dbReference type="ARBA" id="ARBA00023136"/>
    </source>
</evidence>
<reference evidence="8" key="1">
    <citation type="submission" date="2016-10" db="EMBL/GenBank/DDBJ databases">
        <authorList>
            <person name="Varghese N."/>
            <person name="Submissions S."/>
        </authorList>
    </citation>
    <scope>NUCLEOTIDE SEQUENCE [LARGE SCALE GENOMIC DNA]</scope>
    <source>
        <strain evidence="8">DSM 18887</strain>
    </source>
</reference>
<feature type="domain" description="NnrU" evidence="6">
    <location>
        <begin position="4"/>
        <end position="187"/>
    </location>
</feature>
<comment type="subcellular location">
    <subcellularLocation>
        <location evidence="1">Membrane</location>
        <topology evidence="1">Multi-pass membrane protein</topology>
    </subcellularLocation>
</comment>
<dbReference type="Pfam" id="PF07298">
    <property type="entry name" value="NnrU"/>
    <property type="match status" value="1"/>
</dbReference>
<evidence type="ECO:0000313" key="8">
    <source>
        <dbReference type="Proteomes" id="UP000198749"/>
    </source>
</evidence>
<dbReference type="Proteomes" id="UP000198749">
    <property type="component" value="Unassembled WGS sequence"/>
</dbReference>
<evidence type="ECO:0000256" key="3">
    <source>
        <dbReference type="ARBA" id="ARBA00022989"/>
    </source>
</evidence>
<evidence type="ECO:0000256" key="1">
    <source>
        <dbReference type="ARBA" id="ARBA00004141"/>
    </source>
</evidence>
<keyword evidence="3 5" id="KW-1133">Transmembrane helix</keyword>